<evidence type="ECO:0000313" key="1">
    <source>
        <dbReference type="EMBL" id="CAH0480857.1"/>
    </source>
</evidence>
<reference evidence="1" key="1">
    <citation type="submission" date="2021-11" db="EMBL/GenBank/DDBJ databases">
        <authorList>
            <person name="Islam A."/>
            <person name="Islam S."/>
            <person name="Flora M.S."/>
            <person name="Rahman M."/>
            <person name="Ziaur R.M."/>
            <person name="Epstein J.H."/>
            <person name="Hassan M."/>
            <person name="Klassen M."/>
            <person name="Woodard K."/>
            <person name="Webb A."/>
            <person name="Webby R.J."/>
            <person name="El Zowalaty M.E."/>
        </authorList>
    </citation>
    <scope>NUCLEOTIDE SEQUENCE</scope>
    <source>
        <strain evidence="1">Pbs3</strain>
    </source>
</reference>
<dbReference type="Proteomes" id="UP001160483">
    <property type="component" value="Unassembled WGS sequence"/>
</dbReference>
<dbReference type="EMBL" id="CAKKTJ010000326">
    <property type="protein sequence ID" value="CAH0480857.1"/>
    <property type="molecule type" value="Genomic_DNA"/>
</dbReference>
<gene>
    <name evidence="1" type="ORF">PBS003_LOCUS7471</name>
</gene>
<sequence>MDNIDKAAWTGAELTCAQSCYTSSRVYVGATDGSVRAIAANVSCASSDTELPLTQADWESRLCAHAVTSVCGIEANKKEKSTLLVVGSAGGELVLLHEDLEIRRFQLESAVQKICYDPIGEFIVGDVLGNLYGVTQYEIRWKRRLPAFALRDDIDSEFFYPAVAQPTVQAITYARLLDVEKTLSNYILVATGQKYLVLTHCGKSFGTIPTRTPIVALVSIPVGDEDIVLASGEEGIIYRLESYREIGPKNMPSFRFAMNMWAQVSFPVLKLMSVKIPYETNKLEFAWICLGVNGEVTLFRGRGRVKEWTIASYPSTRDVELDFPVDLTLLNSGDVDKQPSGAIVFPGRICTFSIQQSLSIACNRTTYSPT</sequence>
<organism evidence="1 2">
    <name type="scientific">Peronospora belbahrii</name>
    <dbReference type="NCBI Taxonomy" id="622444"/>
    <lineage>
        <taxon>Eukaryota</taxon>
        <taxon>Sar</taxon>
        <taxon>Stramenopiles</taxon>
        <taxon>Oomycota</taxon>
        <taxon>Peronosporomycetes</taxon>
        <taxon>Peronosporales</taxon>
        <taxon>Peronosporaceae</taxon>
        <taxon>Peronospora</taxon>
    </lineage>
</organism>
<dbReference type="AlphaFoldDB" id="A0AAU9LD82"/>
<name>A0AAU9LD82_9STRA</name>
<evidence type="ECO:0008006" key="3">
    <source>
        <dbReference type="Google" id="ProtNLM"/>
    </source>
</evidence>
<evidence type="ECO:0000313" key="2">
    <source>
        <dbReference type="Proteomes" id="UP001160483"/>
    </source>
</evidence>
<accession>A0AAU9LD82</accession>
<protein>
    <recommendedName>
        <fullName evidence="3">CNH domain-containing protein</fullName>
    </recommendedName>
</protein>
<proteinExistence type="predicted"/>
<comment type="caution">
    <text evidence="1">The sequence shown here is derived from an EMBL/GenBank/DDBJ whole genome shotgun (WGS) entry which is preliminary data.</text>
</comment>